<keyword evidence="3" id="KW-0677">Repeat</keyword>
<evidence type="ECO:0000256" key="10">
    <source>
        <dbReference type="SAM" id="MobiDB-lite"/>
    </source>
</evidence>
<dbReference type="CDD" id="cd13839">
    <property type="entry name" value="MEF2_binding"/>
    <property type="match status" value="1"/>
</dbReference>
<dbReference type="EMBL" id="WKFB01000419">
    <property type="protein sequence ID" value="KAF6723582.1"/>
    <property type="molecule type" value="Genomic_DNA"/>
</dbReference>
<feature type="compositionally biased region" description="Low complexity" evidence="10">
    <location>
        <begin position="1392"/>
        <end position="1412"/>
    </location>
</feature>
<reference evidence="12" key="1">
    <citation type="journal article" name="BMC Genomics">
        <title>Long-read sequencing and de novo genome assembly of marine medaka (Oryzias melastigma).</title>
        <authorList>
            <person name="Liang P."/>
            <person name="Saqib H.S.A."/>
            <person name="Ni X."/>
            <person name="Shen Y."/>
        </authorList>
    </citation>
    <scope>NUCLEOTIDE SEQUENCE</scope>
    <source>
        <strain evidence="12">Bigg-433</strain>
    </source>
</reference>
<dbReference type="Pfam" id="PF09047">
    <property type="entry name" value="MEF2_binding"/>
    <property type="match status" value="1"/>
</dbReference>
<evidence type="ECO:0000256" key="4">
    <source>
        <dbReference type="ARBA" id="ARBA00022803"/>
    </source>
</evidence>
<evidence type="ECO:0000256" key="7">
    <source>
        <dbReference type="ARBA" id="ARBA00071005"/>
    </source>
</evidence>
<dbReference type="GO" id="GO:0006325">
    <property type="term" value="P:chromatin organization"/>
    <property type="evidence" value="ECO:0007669"/>
    <property type="project" value="UniProtKB-KW"/>
</dbReference>
<feature type="region of interest" description="Disordered" evidence="10">
    <location>
        <begin position="6"/>
        <end position="30"/>
    </location>
</feature>
<dbReference type="FunFam" id="1.25.40.10:FF:000076">
    <property type="entry name" value="calcineurin-binding protein cabin-1 isoform X1"/>
    <property type="match status" value="1"/>
</dbReference>
<dbReference type="GO" id="GO:0031491">
    <property type="term" value="F:nucleosome binding"/>
    <property type="evidence" value="ECO:0007669"/>
    <property type="project" value="TreeGrafter"/>
</dbReference>
<keyword evidence="2" id="KW-0597">Phosphoprotein</keyword>
<feature type="compositionally biased region" description="Basic and acidic residues" evidence="10">
    <location>
        <begin position="1329"/>
        <end position="1342"/>
    </location>
</feature>
<dbReference type="InterPro" id="IPR033053">
    <property type="entry name" value="Hir3/CABIN1"/>
</dbReference>
<dbReference type="GO" id="GO:0005634">
    <property type="term" value="C:nucleus"/>
    <property type="evidence" value="ECO:0007669"/>
    <property type="project" value="UniProtKB-SubCell"/>
</dbReference>
<dbReference type="SMART" id="SM00028">
    <property type="entry name" value="TPR"/>
    <property type="match status" value="3"/>
</dbReference>
<evidence type="ECO:0000313" key="13">
    <source>
        <dbReference type="Proteomes" id="UP000646548"/>
    </source>
</evidence>
<feature type="repeat" description="TPR" evidence="9">
    <location>
        <begin position="90"/>
        <end position="123"/>
    </location>
</feature>
<feature type="compositionally biased region" description="Polar residues" evidence="10">
    <location>
        <begin position="1685"/>
        <end position="1694"/>
    </location>
</feature>
<evidence type="ECO:0000256" key="1">
    <source>
        <dbReference type="ARBA" id="ARBA00004123"/>
    </source>
</evidence>
<organism evidence="12 13">
    <name type="scientific">Oryzias melastigma</name>
    <name type="common">Marine medaka</name>
    <dbReference type="NCBI Taxonomy" id="30732"/>
    <lineage>
        <taxon>Eukaryota</taxon>
        <taxon>Metazoa</taxon>
        <taxon>Chordata</taxon>
        <taxon>Craniata</taxon>
        <taxon>Vertebrata</taxon>
        <taxon>Euteleostomi</taxon>
        <taxon>Actinopterygii</taxon>
        <taxon>Neopterygii</taxon>
        <taxon>Teleostei</taxon>
        <taxon>Neoteleostei</taxon>
        <taxon>Acanthomorphata</taxon>
        <taxon>Ovalentaria</taxon>
        <taxon>Atherinomorphae</taxon>
        <taxon>Beloniformes</taxon>
        <taxon>Adrianichthyidae</taxon>
        <taxon>Oryziinae</taxon>
        <taxon>Oryzias</taxon>
    </lineage>
</organism>
<protein>
    <recommendedName>
        <fullName evidence="7">Calcineurin-binding protein cabin-1</fullName>
    </recommendedName>
    <alternativeName>
        <fullName evidence="8">Calcineurin inhibitor</fullName>
    </alternativeName>
</protein>
<evidence type="ECO:0000313" key="12">
    <source>
        <dbReference type="EMBL" id="KAF6723582.1"/>
    </source>
</evidence>
<comment type="subcellular location">
    <subcellularLocation>
        <location evidence="1">Nucleus</location>
    </subcellularLocation>
</comment>
<feature type="region of interest" description="Disordered" evidence="10">
    <location>
        <begin position="2150"/>
        <end position="2176"/>
    </location>
</feature>
<evidence type="ECO:0000256" key="8">
    <source>
        <dbReference type="ARBA" id="ARBA00078627"/>
    </source>
</evidence>
<evidence type="ECO:0000256" key="9">
    <source>
        <dbReference type="PROSITE-ProRule" id="PRU00339"/>
    </source>
</evidence>
<feature type="region of interest" description="Disordered" evidence="10">
    <location>
        <begin position="1319"/>
        <end position="1342"/>
    </location>
</feature>
<dbReference type="Proteomes" id="UP000646548">
    <property type="component" value="Unassembled WGS sequence"/>
</dbReference>
<feature type="region of interest" description="Disordered" evidence="10">
    <location>
        <begin position="1252"/>
        <end position="1271"/>
    </location>
</feature>
<dbReference type="Gene3D" id="1.25.40.10">
    <property type="entry name" value="Tetratricopeptide repeat domain"/>
    <property type="match status" value="2"/>
</dbReference>
<keyword evidence="6" id="KW-0539">Nucleus</keyword>
<dbReference type="InterPro" id="IPR019734">
    <property type="entry name" value="TPR_rpt"/>
</dbReference>
<evidence type="ECO:0000256" key="5">
    <source>
        <dbReference type="ARBA" id="ARBA00022853"/>
    </source>
</evidence>
<evidence type="ECO:0000259" key="11">
    <source>
        <dbReference type="Pfam" id="PF09047"/>
    </source>
</evidence>
<feature type="region of interest" description="Disordered" evidence="10">
    <location>
        <begin position="1375"/>
        <end position="1423"/>
    </location>
</feature>
<dbReference type="SUPFAM" id="SSF48452">
    <property type="entry name" value="TPR-like"/>
    <property type="match status" value="2"/>
</dbReference>
<feature type="compositionally biased region" description="Polar residues" evidence="10">
    <location>
        <begin position="9"/>
        <end position="23"/>
    </location>
</feature>
<feature type="compositionally biased region" description="Polar residues" evidence="10">
    <location>
        <begin position="1775"/>
        <end position="1799"/>
    </location>
</feature>
<feature type="compositionally biased region" description="Polar residues" evidence="10">
    <location>
        <begin position="2055"/>
        <end position="2071"/>
    </location>
</feature>
<evidence type="ECO:0000256" key="2">
    <source>
        <dbReference type="ARBA" id="ARBA00022553"/>
    </source>
</evidence>
<gene>
    <name evidence="12" type="ORF">FQA47_017091</name>
</gene>
<proteinExistence type="predicted"/>
<dbReference type="InterPro" id="IPR015134">
    <property type="entry name" value="MEF2-bd"/>
</dbReference>
<feature type="region of interest" description="Disordered" evidence="10">
    <location>
        <begin position="1756"/>
        <end position="1799"/>
    </location>
</feature>
<feature type="region of interest" description="Disordered" evidence="10">
    <location>
        <begin position="2055"/>
        <end position="2081"/>
    </location>
</feature>
<name>A0A834C624_ORYME</name>
<feature type="region of interest" description="Disordered" evidence="10">
    <location>
        <begin position="1685"/>
        <end position="1713"/>
    </location>
</feature>
<sequence length="2176" mass="245713">MIRIAALNAASTATDESQDPLRSSKSRTKEAQEAEAFALYHKALDLQKHDKFEESAKAYHELLKTPLLKEATPSEDQRVGLKHPGLMLKYSTFKNLASMAASRDDLEKAMEFYLEAVILDSTDVNMWYKIGLVAVRLVRIPLARHAFEEGLHCNPDHWPCLDNLITILYTLSDYTYCLYFIAKALEKDHCYTKGLVLKEKIFQEQPCLKRDTMQMFTKCDTSIHYVEVEEEERRSIVEEALEIRRRRQALSHCDPKPDLVLIQPIRCLSWRHVGESLLAMYKHQTTCEPPRPSLGRRIDLSDYKDMSLFQSIPQPTSPVSVGQTAVLSSSPSSSLPPVTFLEPAVLSQPGSQPQITLSHAAVEVNTSAPPAGMEVSLSDGMKKQPKRKRGIEDSGETAKRRSARVRNTKCKKEEKVDFQELLFKYLPSRLKKFDPDNDNESLSNLETRCDGREEDNQLVHGSCLPVDSVEYMESEQQDVHNFLLNNMTNGGILDLMMRYLKAVGQKFMEEWPRGLTACGAGGPSDLEEAQQWPTQPFAARLQQQTSPGHVDDESGLYGAAVRTVVTQQRKRWYPKEKLLRFQKGWIRGDMDSALESYDVCTGLLQSKPKTPDEKNYTVSLPNLRADASISLEEVDKRLKSLERCQSLEEIQRLFESADFKSVVRLLQPTLNYGNRSKSLEFVSSAPERPAQLMLLQNSLLKLQDYQQCLECSEMALNESLQQLHSAPNASAPSKEEWVRTIGKLLDGIEICLTKKTDLLSNISHFSSVARLANNLIQLIDLSMSTSDDPKEPYFFSVLPWIILYRIIKHEEAAFDCMLRQHVSLDDDEDESDVPMLPSSLMLLSTAHEYLGRRSLCCSSDGALLKFFVEVLKKEFEPTARFESHPYKEELEMALEQCFFCLYAYPSKKSKARYLEDHSSPQIELLWSDALFMFQYFKPKSLPEFDSYKTSTVSAELANLLRRFASIAPQTETPVLSMEEVAAYIEGITEKAPCLPTDSAPAPPIINEIYYLLADYHFKNKEQTKAIKFYMHDICVSPNRFDSWAGMALARASRIQEKLNSNELKSDVPIWKHSEAVLNCFKRALEIDSSNLSLWIEYGTISYALHSFASRQLKQWRNELPPEVVKQMEERKDSMLETAFLCFQGASSCEGDSDEEEWLIHYMLGKIAEKRKKPPVEYLQLYKKAAHYLHEEAARYPRKIHYHNPPDLAMEALELHFRLSTSILKLLEANKPDLDHELLFTLLVEAATGPFARGEEKSMPSMPRTNEKEKPPSMMDKDFNCSPVCIGNALSSSVPAVTTPGLTSPPYVATPCDHDYAKRKTLRRQQWQQQRHEEQQADASSRFDHDYCLPRSAVWLPSLNERSQDSEVVLLSDSNSTQDAFTDPTSSQDSSHKPVSVKAGSSSSESTTPVKDSQPTPDEAVSHRDFTGIQMEEKFIQEEIEAIVVIVPETSATAVSADPHPLPGPTTPPKPTSSQTPTSESKKKPEPPAEVIEVPKALPVERAEQRRMLVEMCVRALFLCLSRFPQHYKSLYRLAYFYTNSKSHQNLQWARDVLLGSSVQWQQLKHMPAQGLFCERNKTNLFNGIWRIPVDEIDRPGSFASHMNRSIVLLLEVLSLLKDHNTLLKVSFMLHRTPDQGKKYLRDVDRQVLAKRAFFLTVKVLEDNLNTLTGLTEQHHKAPVISMGEMTTTDTSNRPNSEDSKYALPKKPGLSEGACALDSEPREASQARLATPPLSMEKGTNIQEGFPGNVETVGNERRKAGQEEPMELPAGPWRKPTTTTDSQGNQMEAESSTSCLEPVQKTTENIRTPDLSLEELTISSRQQQLLSSAPKITVAGSGTDQNLLRKQNRKRKLIDDVESGKTLLLDAYRVWQQGQKIMTYDLGRIEKIMSETYMLIKQVDEDVALDQAVKFCQIQLATSAQRQQSSGDAPSTPKYTKEHREIFFPTSLPTPVLLSHSTIHPLSTKDPQTKAVCEPLSKMSRPPISGFHDQLQHRRAAGQSAASMAFPPYTEEREDPTEGLLYRQQESHLCQQMKLASVSPGQHPAANWLQEETATCSTTQPCPDKPSYSSEQLKLPDPSRIRSKIPANMPKLFIPSLVTKFPPEITVTPPTPTLLSPKGSISEETKQRLKNVILSSQSAATVKKDCLSQPALEVQETSSQESSLESESDEEDDYMDI</sequence>
<keyword evidence="5" id="KW-0156">Chromatin regulator</keyword>
<feature type="compositionally biased region" description="Polar residues" evidence="10">
    <location>
        <begin position="1375"/>
        <end position="1388"/>
    </location>
</feature>
<keyword evidence="4 9" id="KW-0802">TPR repeat</keyword>
<evidence type="ECO:0000256" key="3">
    <source>
        <dbReference type="ARBA" id="ARBA00022737"/>
    </source>
</evidence>
<dbReference type="FunFam" id="1.25.40.10:FF:000654">
    <property type="entry name" value="Calcineurin-binding protein 1"/>
    <property type="match status" value="1"/>
</dbReference>
<feature type="compositionally biased region" description="Acidic residues" evidence="10">
    <location>
        <begin position="2163"/>
        <end position="2176"/>
    </location>
</feature>
<feature type="compositionally biased region" description="Pro residues" evidence="10">
    <location>
        <begin position="1459"/>
        <end position="1470"/>
    </location>
</feature>
<comment type="caution">
    <text evidence="12">The sequence shown here is derived from an EMBL/GenBank/DDBJ whole genome shotgun (WGS) entry which is preliminary data.</text>
</comment>
<dbReference type="PANTHER" id="PTHR15502:SF7">
    <property type="entry name" value="CALCINEURIN-BINDING PROTEIN CABIN-1"/>
    <property type="match status" value="1"/>
</dbReference>
<feature type="domain" description="Calcineurin-binding protein cabin-1 MEF2-binding" evidence="11">
    <location>
        <begin position="2112"/>
        <end position="2146"/>
    </location>
</feature>
<feature type="region of interest" description="Disordered" evidence="10">
    <location>
        <begin position="370"/>
        <end position="408"/>
    </location>
</feature>
<accession>A0A834C624</accession>
<dbReference type="PANTHER" id="PTHR15502">
    <property type="entry name" value="CALCINEURIN-BINDING PROTEIN CABIN 1-RELATED"/>
    <property type="match status" value="1"/>
</dbReference>
<dbReference type="InterPro" id="IPR011990">
    <property type="entry name" value="TPR-like_helical_dom_sf"/>
</dbReference>
<feature type="compositionally biased region" description="Basic and acidic residues" evidence="10">
    <location>
        <begin position="390"/>
        <end position="399"/>
    </location>
</feature>
<dbReference type="PROSITE" id="PS50005">
    <property type="entry name" value="TPR"/>
    <property type="match status" value="1"/>
</dbReference>
<feature type="region of interest" description="Disordered" evidence="10">
    <location>
        <begin position="1453"/>
        <end position="1490"/>
    </location>
</feature>
<evidence type="ECO:0000256" key="6">
    <source>
        <dbReference type="ARBA" id="ARBA00023242"/>
    </source>
</evidence>